<evidence type="ECO:0000313" key="2">
    <source>
        <dbReference type="EMBL" id="KAL3389091.1"/>
    </source>
</evidence>
<dbReference type="AlphaFoldDB" id="A0ABD2W887"/>
<proteinExistence type="predicted"/>
<dbReference type="EMBL" id="JBJJXI010000124">
    <property type="protein sequence ID" value="KAL3389091.1"/>
    <property type="molecule type" value="Genomic_DNA"/>
</dbReference>
<keyword evidence="3" id="KW-1185">Reference proteome</keyword>
<gene>
    <name evidence="2" type="ORF">TKK_016025</name>
</gene>
<organism evidence="2 3">
    <name type="scientific">Trichogramma kaykai</name>
    <dbReference type="NCBI Taxonomy" id="54128"/>
    <lineage>
        <taxon>Eukaryota</taxon>
        <taxon>Metazoa</taxon>
        <taxon>Ecdysozoa</taxon>
        <taxon>Arthropoda</taxon>
        <taxon>Hexapoda</taxon>
        <taxon>Insecta</taxon>
        <taxon>Pterygota</taxon>
        <taxon>Neoptera</taxon>
        <taxon>Endopterygota</taxon>
        <taxon>Hymenoptera</taxon>
        <taxon>Apocrita</taxon>
        <taxon>Proctotrupomorpha</taxon>
        <taxon>Chalcidoidea</taxon>
        <taxon>Trichogrammatidae</taxon>
        <taxon>Trichogramma</taxon>
    </lineage>
</organism>
<keyword evidence="1" id="KW-0812">Transmembrane</keyword>
<dbReference type="Proteomes" id="UP001627154">
    <property type="component" value="Unassembled WGS sequence"/>
</dbReference>
<name>A0ABD2W887_9HYME</name>
<keyword evidence="1" id="KW-0472">Membrane</keyword>
<sequence>MIRCPSKFKTSSLKLSVELVELLLERLRCWAILINGDRVLITASPRTIRFTHNLTGKQYLEIVVHPDANNLPISTCEPSRDLERNCERDLDREGVRDFERDFDRNGKRDLERLRECREAERLLDRDLLRRRLLLFFFLIFFKISVTFSASLTQVTQVTQRFFSFGQNVDMLG</sequence>
<reference evidence="2 3" key="1">
    <citation type="journal article" date="2024" name="bioRxiv">
        <title>A reference genome for Trichogramma kaykai: A tiny desert-dwelling parasitoid wasp with competing sex-ratio distorters.</title>
        <authorList>
            <person name="Culotta J."/>
            <person name="Lindsey A.R."/>
        </authorList>
    </citation>
    <scope>NUCLEOTIDE SEQUENCE [LARGE SCALE GENOMIC DNA]</scope>
    <source>
        <strain evidence="2 3">KSX58</strain>
    </source>
</reference>
<keyword evidence="1" id="KW-1133">Transmembrane helix</keyword>
<accession>A0ABD2W887</accession>
<evidence type="ECO:0000256" key="1">
    <source>
        <dbReference type="SAM" id="Phobius"/>
    </source>
</evidence>
<comment type="caution">
    <text evidence="2">The sequence shown here is derived from an EMBL/GenBank/DDBJ whole genome shotgun (WGS) entry which is preliminary data.</text>
</comment>
<evidence type="ECO:0000313" key="3">
    <source>
        <dbReference type="Proteomes" id="UP001627154"/>
    </source>
</evidence>
<protein>
    <submittedName>
        <fullName evidence="2">Uncharacterized protein</fullName>
    </submittedName>
</protein>
<feature type="transmembrane region" description="Helical" evidence="1">
    <location>
        <begin position="132"/>
        <end position="151"/>
    </location>
</feature>